<dbReference type="Pfam" id="PF13343">
    <property type="entry name" value="SBP_bac_6"/>
    <property type="match status" value="1"/>
</dbReference>
<feature type="chain" id="PRO_5039058092" evidence="2">
    <location>
        <begin position="23"/>
        <end position="376"/>
    </location>
</feature>
<keyword evidence="4" id="KW-1185">Reference proteome</keyword>
<dbReference type="EMBL" id="WUTW01000007">
    <property type="protein sequence ID" value="MXQ67411.1"/>
    <property type="molecule type" value="Genomic_DNA"/>
</dbReference>
<accession>A0A6I4WCR1</accession>
<evidence type="ECO:0000256" key="1">
    <source>
        <dbReference type="ARBA" id="ARBA00022729"/>
    </source>
</evidence>
<dbReference type="PANTHER" id="PTHR30006">
    <property type="entry name" value="THIAMINE-BINDING PERIPLASMIC PROTEIN-RELATED"/>
    <property type="match status" value="1"/>
</dbReference>
<dbReference type="OrthoDB" id="366726at2"/>
<proteinExistence type="predicted"/>
<dbReference type="PROSITE" id="PS51257">
    <property type="entry name" value="PROKAR_LIPOPROTEIN"/>
    <property type="match status" value="1"/>
</dbReference>
<reference evidence="3 4" key="1">
    <citation type="submission" date="2019-12" db="EMBL/GenBank/DDBJ databases">
        <title>Nocardia macrotermitis sp. nov. and Nocardia aurantia sp. nov., isolated from the gut of the fungus growing-termite Macrotermes natalensis.</title>
        <authorList>
            <person name="Christine B."/>
            <person name="Rene B."/>
        </authorList>
    </citation>
    <scope>NUCLEOTIDE SEQUENCE [LARGE SCALE GENOMIC DNA]</scope>
    <source>
        <strain evidence="3 4">DSM 102126</strain>
    </source>
</reference>
<keyword evidence="1 2" id="KW-0732">Signal</keyword>
<protein>
    <submittedName>
        <fullName evidence="3">Extracellular solute-binding protein</fullName>
    </submittedName>
</protein>
<evidence type="ECO:0000313" key="4">
    <source>
        <dbReference type="Proteomes" id="UP000431901"/>
    </source>
</evidence>
<feature type="signal peptide" evidence="2">
    <location>
        <begin position="1"/>
        <end position="22"/>
    </location>
</feature>
<sequence length="376" mass="40157">MRPLRSVLSGGLPAALSAVVLAAACGGPPTGSADPASASDSKVATYAKFARLTGPARTEALVKAAKAEGEVDVYTSNEKLQALVAGPFAKKYGIKVNVFRAQSEDLLQRVLQEDSAGKPKNDVVDATNFELGVLSDKKILSRYDSDIRGRLSPQARINAGWVTTRFNAITVVRNTKKVSEADAPRTFEDLADPRWKGKLALELSDSNWYMTLWDYFAQQGRSDAEITRLFKGIAANARTVQGHVKLNDLLAAGEGAVGVTAYNRLALTARAKGAPLAVDAAVQPIVLVPSGAAPMTRAAHPAAALLFVDFLLTDAQAVYAHDNDIVSNPSAVPGYRPLLPADARTVTVDTAKYVRESGPWSKAYDNLLRHHDPVKP</sequence>
<dbReference type="Proteomes" id="UP000431901">
    <property type="component" value="Unassembled WGS sequence"/>
</dbReference>
<gene>
    <name evidence="3" type="ORF">GQ466_25670</name>
</gene>
<dbReference type="PANTHER" id="PTHR30006:SF24">
    <property type="entry name" value="SLL0237 PROTEIN"/>
    <property type="match status" value="1"/>
</dbReference>
<comment type="caution">
    <text evidence="3">The sequence shown here is derived from an EMBL/GenBank/DDBJ whole genome shotgun (WGS) entry which is preliminary data.</text>
</comment>
<dbReference type="SUPFAM" id="SSF53850">
    <property type="entry name" value="Periplasmic binding protein-like II"/>
    <property type="match status" value="1"/>
</dbReference>
<name>A0A6I4WCR1_9ACTN</name>
<evidence type="ECO:0000313" key="3">
    <source>
        <dbReference type="EMBL" id="MXQ67411.1"/>
    </source>
</evidence>
<dbReference type="Gene3D" id="3.40.190.10">
    <property type="entry name" value="Periplasmic binding protein-like II"/>
    <property type="match status" value="2"/>
</dbReference>
<organism evidence="3 4">
    <name type="scientific">Actinomadura rayongensis</name>
    <dbReference type="NCBI Taxonomy" id="1429076"/>
    <lineage>
        <taxon>Bacteria</taxon>
        <taxon>Bacillati</taxon>
        <taxon>Actinomycetota</taxon>
        <taxon>Actinomycetes</taxon>
        <taxon>Streptosporangiales</taxon>
        <taxon>Thermomonosporaceae</taxon>
        <taxon>Actinomadura</taxon>
    </lineage>
</organism>
<evidence type="ECO:0000256" key="2">
    <source>
        <dbReference type="SAM" id="SignalP"/>
    </source>
</evidence>
<dbReference type="RefSeq" id="WP_161105599.1">
    <property type="nucleotide sequence ID" value="NZ_JBHLYI010000008.1"/>
</dbReference>
<dbReference type="AlphaFoldDB" id="A0A6I4WCR1"/>